<dbReference type="Proteomes" id="UP000019116">
    <property type="component" value="Chromosome 5A"/>
</dbReference>
<feature type="compositionally biased region" description="Polar residues" evidence="3">
    <location>
        <begin position="494"/>
        <end position="505"/>
    </location>
</feature>
<gene>
    <name evidence="5" type="primary">LOC123103189</name>
</gene>
<feature type="region of interest" description="Disordered" evidence="3">
    <location>
        <begin position="445"/>
        <end position="556"/>
    </location>
</feature>
<feature type="compositionally biased region" description="Polar residues" evidence="3">
    <location>
        <begin position="463"/>
        <end position="487"/>
    </location>
</feature>
<evidence type="ECO:0000256" key="1">
    <source>
        <dbReference type="ARBA" id="ARBA00022884"/>
    </source>
</evidence>
<evidence type="ECO:0000259" key="4">
    <source>
        <dbReference type="PROSITE" id="PS50137"/>
    </source>
</evidence>
<dbReference type="OrthoDB" id="1904943at2759"/>
<dbReference type="GO" id="GO:0010468">
    <property type="term" value="P:regulation of gene expression"/>
    <property type="evidence" value="ECO:0000318"/>
    <property type="project" value="GO_Central"/>
</dbReference>
<reference evidence="5" key="2">
    <citation type="submission" date="2018-10" db="UniProtKB">
        <authorList>
            <consortium name="EnsemblPlants"/>
        </authorList>
    </citation>
    <scope>IDENTIFICATION</scope>
</reference>
<accession>A0A3B6KGA5</accession>
<dbReference type="GO" id="GO:0003725">
    <property type="term" value="F:double-stranded RNA binding"/>
    <property type="evidence" value="ECO:0000318"/>
    <property type="project" value="GO_Central"/>
</dbReference>
<keyword evidence="6" id="KW-1185">Reference proteome</keyword>
<dbReference type="Gene3D" id="3.30.160.20">
    <property type="match status" value="2"/>
</dbReference>
<dbReference type="SMR" id="A0A3B6KGA5"/>
<dbReference type="STRING" id="4565.A0A3B6KGA5"/>
<evidence type="ECO:0000256" key="3">
    <source>
        <dbReference type="SAM" id="MobiDB-lite"/>
    </source>
</evidence>
<protein>
    <recommendedName>
        <fullName evidence="4">DRBM domain-containing protein</fullName>
    </recommendedName>
</protein>
<proteinExistence type="predicted"/>
<feature type="region of interest" description="Disordered" evidence="3">
    <location>
        <begin position="1"/>
        <end position="48"/>
    </location>
</feature>
<feature type="compositionally biased region" description="Basic residues" evidence="3">
    <location>
        <begin position="247"/>
        <end position="265"/>
    </location>
</feature>
<evidence type="ECO:0000313" key="5">
    <source>
        <dbReference type="EnsemblPlants" id="TraesCS5A02G149400.2"/>
    </source>
</evidence>
<keyword evidence="1 2" id="KW-0694">RNA-binding</keyword>
<dbReference type="GO" id="GO:0005634">
    <property type="term" value="C:nucleus"/>
    <property type="evidence" value="ECO:0000318"/>
    <property type="project" value="GO_Central"/>
</dbReference>
<feature type="region of interest" description="Disordered" evidence="3">
    <location>
        <begin position="235"/>
        <end position="359"/>
    </location>
</feature>
<reference evidence="5" key="1">
    <citation type="submission" date="2018-08" db="EMBL/GenBank/DDBJ databases">
        <authorList>
            <person name="Rossello M."/>
        </authorList>
    </citation>
    <scope>NUCLEOTIDE SEQUENCE [LARGE SCALE GENOMIC DNA]</scope>
    <source>
        <strain evidence="5">cv. Chinese Spring</strain>
    </source>
</reference>
<dbReference type="GO" id="GO:0006396">
    <property type="term" value="P:RNA processing"/>
    <property type="evidence" value="ECO:0000318"/>
    <property type="project" value="GO_Central"/>
</dbReference>
<feature type="domain" description="DRBM" evidence="4">
    <location>
        <begin position="174"/>
        <end position="210"/>
    </location>
</feature>
<feature type="compositionally biased region" description="Basic and acidic residues" evidence="3">
    <location>
        <begin position="509"/>
        <end position="546"/>
    </location>
</feature>
<dbReference type="PANTHER" id="PTHR11207:SF1">
    <property type="entry name" value="DOUBLE-STRANDED RNA-BINDING PROTEIN 1"/>
    <property type="match status" value="1"/>
</dbReference>
<dbReference type="SUPFAM" id="SSF54768">
    <property type="entry name" value="dsRNA-binding domain-like"/>
    <property type="match status" value="2"/>
</dbReference>
<dbReference type="SMART" id="SM00358">
    <property type="entry name" value="DSRM"/>
    <property type="match status" value="2"/>
</dbReference>
<feature type="compositionally biased region" description="Polar residues" evidence="3">
    <location>
        <begin position="547"/>
        <end position="556"/>
    </location>
</feature>
<feature type="compositionally biased region" description="Basic and acidic residues" evidence="3">
    <location>
        <begin position="409"/>
        <end position="421"/>
    </location>
</feature>
<evidence type="ECO:0000313" key="6">
    <source>
        <dbReference type="Proteomes" id="UP000019116"/>
    </source>
</evidence>
<dbReference type="GO" id="GO:0004525">
    <property type="term" value="F:ribonuclease III activity"/>
    <property type="evidence" value="ECO:0000318"/>
    <property type="project" value="GO_Central"/>
</dbReference>
<sequence length="556" mass="59871">MSHSPPAQQRGRTKPSSLILQSGGAVGMDGVGMATPPEANTSPAPNGGGCGGIRVENCYVFKSRLQEYAQKAGLMTPEYQTLKEGPSHEPIFKSSVVINNVKYDSLPGFFSRKAAEQSAAEVALMEIGKSVALPTNATIPAVQETGLCKNLLQEYAQKMNYAIPSYTCNKQGPYICTVEIGGIQYIGATARTKKEAEIKAARTALLAIQVAGQSEGCANGTTKYIVVPGKRQGKEIEKKPVETPKSLKTKKGGFKKQRNKNKFIKKNGQEVNEEKDETGVPGDAHHSDVPVKPAVTTEDPLTNTVMMQPDEAGPFEHEPTGDTAMLQPDEDAWPSEHEPTGHTAMLQPDGEATKVEQEQLSDTAMLQPDDEGGRVEHEPLSNAPMVLHNEEARNVKQEALIGTAMPQPHVEDRRVGAEPPRDAAMVQPNDEARCVKQELLIDTAMPLPNEEAGAAANPVPLSDSITAQPNAETTNINESPRNAASAQHNEEARTVNQEPPSSASLLQPKEPRVEIGEFVSENKDQTLGDASREANRSIEDMPEKCSDNSSAFTSVE</sequence>
<feature type="region of interest" description="Disordered" evidence="3">
    <location>
        <begin position="402"/>
        <end position="429"/>
    </location>
</feature>
<evidence type="ECO:0000256" key="2">
    <source>
        <dbReference type="PROSITE-ProRule" id="PRU00266"/>
    </source>
</evidence>
<dbReference type="InterPro" id="IPR014720">
    <property type="entry name" value="dsRBD_dom"/>
</dbReference>
<dbReference type="PROSITE" id="PS50137">
    <property type="entry name" value="DS_RBD"/>
    <property type="match status" value="2"/>
</dbReference>
<dbReference type="AlphaFoldDB" id="A0A3B6KGA5"/>
<organism evidence="5">
    <name type="scientific">Triticum aestivum</name>
    <name type="common">Wheat</name>
    <dbReference type="NCBI Taxonomy" id="4565"/>
    <lineage>
        <taxon>Eukaryota</taxon>
        <taxon>Viridiplantae</taxon>
        <taxon>Streptophyta</taxon>
        <taxon>Embryophyta</taxon>
        <taxon>Tracheophyta</taxon>
        <taxon>Spermatophyta</taxon>
        <taxon>Magnoliopsida</taxon>
        <taxon>Liliopsida</taxon>
        <taxon>Poales</taxon>
        <taxon>Poaceae</taxon>
        <taxon>BOP clade</taxon>
        <taxon>Pooideae</taxon>
        <taxon>Triticodae</taxon>
        <taxon>Triticeae</taxon>
        <taxon>Triticinae</taxon>
        <taxon>Triticum</taxon>
    </lineage>
</organism>
<dbReference type="PANTHER" id="PTHR11207">
    <property type="entry name" value="RIBONUCLEASE III"/>
    <property type="match status" value="1"/>
</dbReference>
<name>A0A3B6KGA5_WHEAT</name>
<feature type="domain" description="DRBM" evidence="4">
    <location>
        <begin position="60"/>
        <end position="129"/>
    </location>
</feature>
<dbReference type="Gramene" id="TraesCS5A02G149400.2">
    <property type="protein sequence ID" value="TraesCS5A02G149400.2"/>
    <property type="gene ID" value="TraesCS5A02G149400"/>
</dbReference>
<dbReference type="Gramene" id="TraesCS5A03G0412200.2">
    <property type="protein sequence ID" value="TraesCS5A03G0412200.2.CDS"/>
    <property type="gene ID" value="TraesCS5A03G0412200"/>
</dbReference>
<dbReference type="EnsemblPlants" id="TraesCS5A02G149400.2">
    <property type="protein sequence ID" value="TraesCS5A02G149400.2"/>
    <property type="gene ID" value="TraesCS5A02G149400"/>
</dbReference>
<dbReference type="Pfam" id="PF00035">
    <property type="entry name" value="dsrm"/>
    <property type="match status" value="2"/>
</dbReference>